<keyword evidence="1" id="KW-0472">Membrane</keyword>
<comment type="caution">
    <text evidence="2">The sequence shown here is derived from an EMBL/GenBank/DDBJ whole genome shotgun (WGS) entry which is preliminary data.</text>
</comment>
<proteinExistence type="predicted"/>
<reference evidence="2 3" key="1">
    <citation type="submission" date="2024-06" db="EMBL/GenBank/DDBJ databases">
        <title>The Natural Products Discovery Center: Release of the First 8490 Sequenced Strains for Exploring Actinobacteria Biosynthetic Diversity.</title>
        <authorList>
            <person name="Kalkreuter E."/>
            <person name="Kautsar S.A."/>
            <person name="Yang D."/>
            <person name="Bader C.D."/>
            <person name="Teijaro C.N."/>
            <person name="Fluegel L."/>
            <person name="Davis C.M."/>
            <person name="Simpson J.R."/>
            <person name="Lauterbach L."/>
            <person name="Steele A.D."/>
            <person name="Gui C."/>
            <person name="Meng S."/>
            <person name="Li G."/>
            <person name="Viehrig K."/>
            <person name="Ye F."/>
            <person name="Su P."/>
            <person name="Kiefer A.F."/>
            <person name="Nichols A."/>
            <person name="Cepeda A.J."/>
            <person name="Yan W."/>
            <person name="Fan B."/>
            <person name="Jiang Y."/>
            <person name="Adhikari A."/>
            <person name="Zheng C.-J."/>
            <person name="Schuster L."/>
            <person name="Cowan T.M."/>
            <person name="Smanski M.J."/>
            <person name="Chevrette M.G."/>
            <person name="De Carvalho L.P.S."/>
            <person name="Shen B."/>
        </authorList>
    </citation>
    <scope>NUCLEOTIDE SEQUENCE [LARGE SCALE GENOMIC DNA]</scope>
    <source>
        <strain evidence="2 3">NPDC045974</strain>
    </source>
</reference>
<dbReference type="Proteomes" id="UP001551329">
    <property type="component" value="Unassembled WGS sequence"/>
</dbReference>
<feature type="transmembrane region" description="Helical" evidence="1">
    <location>
        <begin position="27"/>
        <end position="49"/>
    </location>
</feature>
<dbReference type="EMBL" id="JBEZAE010000005">
    <property type="protein sequence ID" value="MEU7070706.1"/>
    <property type="molecule type" value="Genomic_DNA"/>
</dbReference>
<evidence type="ECO:0000313" key="3">
    <source>
        <dbReference type="Proteomes" id="UP001551329"/>
    </source>
</evidence>
<name>A0ABV3C7E8_9ACTN</name>
<dbReference type="RefSeq" id="WP_358471756.1">
    <property type="nucleotide sequence ID" value="NZ_JBEZAE010000005.1"/>
</dbReference>
<evidence type="ECO:0000313" key="2">
    <source>
        <dbReference type="EMBL" id="MEU7070706.1"/>
    </source>
</evidence>
<evidence type="ECO:0000256" key="1">
    <source>
        <dbReference type="SAM" id="Phobius"/>
    </source>
</evidence>
<gene>
    <name evidence="2" type="ORF">AB0A88_11235</name>
</gene>
<keyword evidence="3" id="KW-1185">Reference proteome</keyword>
<accession>A0ABV3C7E8</accession>
<keyword evidence="1" id="KW-1133">Transmembrane helix</keyword>
<organism evidence="2 3">
    <name type="scientific">Streptomyces narbonensis</name>
    <dbReference type="NCBI Taxonomy" id="67333"/>
    <lineage>
        <taxon>Bacteria</taxon>
        <taxon>Bacillati</taxon>
        <taxon>Actinomycetota</taxon>
        <taxon>Actinomycetes</taxon>
        <taxon>Kitasatosporales</taxon>
        <taxon>Streptomycetaceae</taxon>
        <taxon>Streptomyces</taxon>
    </lineage>
</organism>
<keyword evidence="1" id="KW-0812">Transmembrane</keyword>
<sequence>MTAAGREPAAVRAPPGSPWHNRDFLKFWFGETVSLLGTQVTTLALPLIGRPGQGARMRKQRFTGMLGASAFREEDT</sequence>
<protein>
    <submittedName>
        <fullName evidence="2">Uncharacterized protein</fullName>
    </submittedName>
</protein>